<name>A0A7W7B4M8_9SPHN</name>
<gene>
    <name evidence="1" type="ORF">GGQ98_003601</name>
</gene>
<keyword evidence="2" id="KW-1185">Reference proteome</keyword>
<dbReference type="AlphaFoldDB" id="A0A7W7B4M8"/>
<accession>A0A7W7B4M8</accession>
<sequence length="77" mass="8863">MTMRRRLSHVGHLAITKHRSFLRPTRFLATYRVVRRTCKDTRFSTGTKVPQSAGISRQSGRLVSSKQGLRICAEEYL</sequence>
<comment type="caution">
    <text evidence="1">The sequence shown here is derived from an EMBL/GenBank/DDBJ whole genome shotgun (WGS) entry which is preliminary data.</text>
</comment>
<dbReference type="Proteomes" id="UP000566324">
    <property type="component" value="Unassembled WGS sequence"/>
</dbReference>
<protein>
    <submittedName>
        <fullName evidence="1">Uncharacterized protein</fullName>
    </submittedName>
</protein>
<dbReference type="EMBL" id="JACHNZ010000073">
    <property type="protein sequence ID" value="MBB4633943.1"/>
    <property type="molecule type" value="Genomic_DNA"/>
</dbReference>
<reference evidence="1 2" key="1">
    <citation type="submission" date="2020-08" db="EMBL/GenBank/DDBJ databases">
        <title>Genomic Encyclopedia of Type Strains, Phase IV (KMG-IV): sequencing the most valuable type-strain genomes for metagenomic binning, comparative biology and taxonomic classification.</title>
        <authorList>
            <person name="Goeker M."/>
        </authorList>
    </citation>
    <scope>NUCLEOTIDE SEQUENCE [LARGE SCALE GENOMIC DNA]</scope>
    <source>
        <strain evidence="1 2">DSM 17328</strain>
    </source>
</reference>
<proteinExistence type="predicted"/>
<evidence type="ECO:0000313" key="1">
    <source>
        <dbReference type="EMBL" id="MBB4633943.1"/>
    </source>
</evidence>
<organism evidence="1 2">
    <name type="scientific">Sphingosinicella soli</name>
    <dbReference type="NCBI Taxonomy" id="333708"/>
    <lineage>
        <taxon>Bacteria</taxon>
        <taxon>Pseudomonadati</taxon>
        <taxon>Pseudomonadota</taxon>
        <taxon>Alphaproteobacteria</taxon>
        <taxon>Sphingomonadales</taxon>
        <taxon>Sphingosinicellaceae</taxon>
        <taxon>Sphingosinicella</taxon>
    </lineage>
</organism>
<evidence type="ECO:0000313" key="2">
    <source>
        <dbReference type="Proteomes" id="UP000566324"/>
    </source>
</evidence>